<dbReference type="CDD" id="cd22999">
    <property type="entry name" value="SAP_SLX4"/>
    <property type="match status" value="1"/>
</dbReference>
<dbReference type="InterPro" id="IPR006642">
    <property type="entry name" value="Rad18_UBZ4"/>
</dbReference>
<evidence type="ECO:0000256" key="14">
    <source>
        <dbReference type="ARBA" id="ARBA00029496"/>
    </source>
</evidence>
<dbReference type="GO" id="GO:0032206">
    <property type="term" value="P:positive regulation of telomere maintenance"/>
    <property type="evidence" value="ECO:0007669"/>
    <property type="project" value="UniProtKB-ARBA"/>
</dbReference>
<feature type="compositionally biased region" description="Basic and acidic residues" evidence="18">
    <location>
        <begin position="1323"/>
        <end position="1335"/>
    </location>
</feature>
<organism evidence="21 22">
    <name type="scientific">Calidris pygmaea</name>
    <name type="common">Spoon-billed sandpiper</name>
    <dbReference type="NCBI Taxonomy" id="425635"/>
    <lineage>
        <taxon>Eukaryota</taxon>
        <taxon>Metazoa</taxon>
        <taxon>Chordata</taxon>
        <taxon>Craniata</taxon>
        <taxon>Vertebrata</taxon>
        <taxon>Euteleostomi</taxon>
        <taxon>Archelosauria</taxon>
        <taxon>Archosauria</taxon>
        <taxon>Dinosauria</taxon>
        <taxon>Saurischia</taxon>
        <taxon>Theropoda</taxon>
        <taxon>Coelurosauria</taxon>
        <taxon>Aves</taxon>
        <taxon>Neognathae</taxon>
        <taxon>Neoaves</taxon>
        <taxon>Charadriiformes</taxon>
        <taxon>Scolopacidae</taxon>
        <taxon>Calidris</taxon>
    </lineage>
</organism>
<feature type="region of interest" description="Disordered" evidence="18">
    <location>
        <begin position="727"/>
        <end position="749"/>
    </location>
</feature>
<comment type="subcellular location">
    <subcellularLocation>
        <location evidence="1">Nucleus</location>
    </subcellularLocation>
</comment>
<feature type="region of interest" description="Disordered" evidence="18">
    <location>
        <begin position="19"/>
        <end position="76"/>
    </location>
</feature>
<dbReference type="Proteomes" id="UP000694419">
    <property type="component" value="Unplaced"/>
</dbReference>
<dbReference type="PANTHER" id="PTHR21541">
    <property type="entry name" value="BTB POZ DOMAIN CONTAINING 12"/>
    <property type="match status" value="1"/>
</dbReference>
<evidence type="ECO:0000313" key="21">
    <source>
        <dbReference type="Ensembl" id="ENSCPGP00000008361.1"/>
    </source>
</evidence>
<evidence type="ECO:0000256" key="18">
    <source>
        <dbReference type="SAM" id="MobiDB-lite"/>
    </source>
</evidence>
<evidence type="ECO:0000256" key="9">
    <source>
        <dbReference type="ARBA" id="ARBA00022833"/>
    </source>
</evidence>
<keyword evidence="11" id="KW-0233">DNA recombination</keyword>
<feature type="compositionally biased region" description="Basic and acidic residues" evidence="18">
    <location>
        <begin position="313"/>
        <end position="332"/>
    </location>
</feature>
<feature type="compositionally biased region" description="Polar residues" evidence="18">
    <location>
        <begin position="1301"/>
        <end position="1322"/>
    </location>
</feature>
<dbReference type="PROSITE" id="PS51908">
    <property type="entry name" value="ZF_UBZ4"/>
    <property type="match status" value="1"/>
</dbReference>
<feature type="region of interest" description="Disordered" evidence="18">
    <location>
        <begin position="914"/>
        <end position="1134"/>
    </location>
</feature>
<dbReference type="Ensembl" id="ENSCPGT00000009188.1">
    <property type="protein sequence ID" value="ENSCPGP00000008361.1"/>
    <property type="gene ID" value="ENSCPGG00000005896.1"/>
</dbReference>
<feature type="domain" description="UBZ4-type" evidence="20">
    <location>
        <begin position="206"/>
        <end position="236"/>
    </location>
</feature>
<evidence type="ECO:0000256" key="12">
    <source>
        <dbReference type="ARBA" id="ARBA00023204"/>
    </source>
</evidence>
<dbReference type="PROSITE" id="PS50097">
    <property type="entry name" value="BTB"/>
    <property type="match status" value="1"/>
</dbReference>
<evidence type="ECO:0000256" key="2">
    <source>
        <dbReference type="ARBA" id="ARBA00006661"/>
    </source>
</evidence>
<feature type="region of interest" description="Disordered" evidence="18">
    <location>
        <begin position="767"/>
        <end position="816"/>
    </location>
</feature>
<feature type="region of interest" description="Disordered" evidence="18">
    <location>
        <begin position="144"/>
        <end position="163"/>
    </location>
</feature>
<evidence type="ECO:0000256" key="8">
    <source>
        <dbReference type="ARBA" id="ARBA00022771"/>
    </source>
</evidence>
<feature type="region of interest" description="Disordered" evidence="18">
    <location>
        <begin position="1301"/>
        <end position="1346"/>
    </location>
</feature>
<feature type="region of interest" description="Disordered" evidence="18">
    <location>
        <begin position="346"/>
        <end position="378"/>
    </location>
</feature>
<evidence type="ECO:0000259" key="20">
    <source>
        <dbReference type="PROSITE" id="PS51908"/>
    </source>
</evidence>
<feature type="compositionally biased region" description="Low complexity" evidence="18">
    <location>
        <begin position="1190"/>
        <end position="1215"/>
    </location>
</feature>
<evidence type="ECO:0000256" key="3">
    <source>
        <dbReference type="ARBA" id="ARBA00022499"/>
    </source>
</evidence>
<evidence type="ECO:0000256" key="17">
    <source>
        <dbReference type="PROSITE-ProRule" id="PRU01256"/>
    </source>
</evidence>
<evidence type="ECO:0000256" key="7">
    <source>
        <dbReference type="ARBA" id="ARBA00022763"/>
    </source>
</evidence>
<feature type="compositionally biased region" description="Basic and acidic residues" evidence="18">
    <location>
        <begin position="802"/>
        <end position="812"/>
    </location>
</feature>
<dbReference type="Gene3D" id="3.30.710.10">
    <property type="entry name" value="Potassium Channel Kv1.1, Chain A"/>
    <property type="match status" value="1"/>
</dbReference>
<keyword evidence="6" id="KW-0677">Repeat</keyword>
<dbReference type="InterPro" id="IPR011333">
    <property type="entry name" value="SKP1/BTB/POZ_sf"/>
</dbReference>
<feature type="region of interest" description="Disordered" evidence="18">
    <location>
        <begin position="1407"/>
        <end position="1435"/>
    </location>
</feature>
<dbReference type="GO" id="GO:0003677">
    <property type="term" value="F:DNA binding"/>
    <property type="evidence" value="ECO:0007669"/>
    <property type="project" value="InterPro"/>
</dbReference>
<evidence type="ECO:0000256" key="1">
    <source>
        <dbReference type="ARBA" id="ARBA00004123"/>
    </source>
</evidence>
<reference evidence="21" key="2">
    <citation type="submission" date="2025-09" db="UniProtKB">
        <authorList>
            <consortium name="Ensembl"/>
        </authorList>
    </citation>
    <scope>IDENTIFICATION</scope>
</reference>
<keyword evidence="13" id="KW-0539">Nucleus</keyword>
<feature type="region of interest" description="Disordered" evidence="18">
    <location>
        <begin position="294"/>
        <end position="332"/>
    </location>
</feature>
<dbReference type="InterPro" id="IPR018574">
    <property type="entry name" value="Structure-sp_endonuc_su_Slx4"/>
</dbReference>
<dbReference type="GO" id="GO:0006260">
    <property type="term" value="P:DNA replication"/>
    <property type="evidence" value="ECO:0007669"/>
    <property type="project" value="InterPro"/>
</dbReference>
<keyword evidence="8 17" id="KW-0863">Zinc-finger</keyword>
<keyword evidence="22" id="KW-1185">Reference proteome</keyword>
<evidence type="ECO:0000259" key="19">
    <source>
        <dbReference type="PROSITE" id="PS50097"/>
    </source>
</evidence>
<keyword evidence="12 17" id="KW-0234">DNA repair</keyword>
<feature type="compositionally biased region" description="Basic and acidic residues" evidence="18">
    <location>
        <begin position="851"/>
        <end position="863"/>
    </location>
</feature>
<feature type="compositionally biased region" description="Basic residues" evidence="18">
    <location>
        <begin position="43"/>
        <end position="61"/>
    </location>
</feature>
<dbReference type="Pfam" id="PF00651">
    <property type="entry name" value="BTB"/>
    <property type="match status" value="1"/>
</dbReference>
<evidence type="ECO:0000256" key="11">
    <source>
        <dbReference type="ARBA" id="ARBA00023172"/>
    </source>
</evidence>
<dbReference type="SUPFAM" id="SSF54695">
    <property type="entry name" value="POZ domain"/>
    <property type="match status" value="1"/>
</dbReference>
<keyword evidence="5" id="KW-0479">Metal-binding</keyword>
<feature type="compositionally biased region" description="Basic and acidic residues" evidence="18">
    <location>
        <begin position="957"/>
        <end position="999"/>
    </location>
</feature>
<accession>A0A8C3PKH4</accession>
<feature type="compositionally biased region" description="Pro residues" evidence="18">
    <location>
        <begin position="934"/>
        <end position="943"/>
    </location>
</feature>
<dbReference type="GO" id="GO:0000712">
    <property type="term" value="P:resolution of meiotic recombination intermediates"/>
    <property type="evidence" value="ECO:0007669"/>
    <property type="project" value="TreeGrafter"/>
</dbReference>
<evidence type="ECO:0000313" key="22">
    <source>
        <dbReference type="Proteomes" id="UP000694419"/>
    </source>
</evidence>
<feature type="region of interest" description="Disordered" evidence="18">
    <location>
        <begin position="1474"/>
        <end position="1567"/>
    </location>
</feature>
<keyword evidence="3" id="KW-1017">Isopeptide bond</keyword>
<evidence type="ECO:0000256" key="5">
    <source>
        <dbReference type="ARBA" id="ARBA00022723"/>
    </source>
</evidence>
<keyword evidence="9" id="KW-0862">Zinc</keyword>
<dbReference type="GO" id="GO:0008270">
    <property type="term" value="F:zinc ion binding"/>
    <property type="evidence" value="ECO:0007669"/>
    <property type="project" value="UniProtKB-KW"/>
</dbReference>
<reference evidence="21" key="1">
    <citation type="submission" date="2025-08" db="UniProtKB">
        <authorList>
            <consortium name="Ensembl"/>
        </authorList>
    </citation>
    <scope>IDENTIFICATION</scope>
</reference>
<feature type="region of interest" description="Disordered" evidence="18">
    <location>
        <begin position="829"/>
        <end position="872"/>
    </location>
</feature>
<dbReference type="Pfam" id="PF09494">
    <property type="entry name" value="Slx4"/>
    <property type="match status" value="1"/>
</dbReference>
<keyword evidence="4" id="KW-0597">Phosphoprotein</keyword>
<evidence type="ECO:0000256" key="16">
    <source>
        <dbReference type="ARBA" id="ARBA00076095"/>
    </source>
</evidence>
<keyword evidence="10" id="KW-0832">Ubl conjugation</keyword>
<feature type="compositionally biased region" description="Low complexity" evidence="18">
    <location>
        <begin position="1503"/>
        <end position="1517"/>
    </location>
</feature>
<keyword evidence="7 17" id="KW-0227">DNA damage</keyword>
<evidence type="ECO:0000256" key="4">
    <source>
        <dbReference type="ARBA" id="ARBA00022553"/>
    </source>
</evidence>
<dbReference type="InterPro" id="IPR000210">
    <property type="entry name" value="BTB/POZ_dom"/>
</dbReference>
<dbReference type="GO" id="GO:0090656">
    <property type="term" value="P:t-circle formation"/>
    <property type="evidence" value="ECO:0007669"/>
    <property type="project" value="UniProtKB-ARBA"/>
</dbReference>
<feature type="compositionally biased region" description="Basic and acidic residues" evidence="18">
    <location>
        <begin position="1551"/>
        <end position="1561"/>
    </location>
</feature>
<feature type="domain" description="BTB" evidence="19">
    <location>
        <begin position="578"/>
        <end position="652"/>
    </location>
</feature>
<dbReference type="PANTHER" id="PTHR21541:SF3">
    <property type="entry name" value="STRUCTURE-SPECIFIC ENDONUCLEASE SUBUNIT SLX4"/>
    <property type="match status" value="1"/>
</dbReference>
<name>A0A8C3PKH4_9CHAR</name>
<proteinExistence type="inferred from homology"/>
<feature type="compositionally biased region" description="Basic and acidic residues" evidence="18">
    <location>
        <begin position="1023"/>
        <end position="1033"/>
    </location>
</feature>
<evidence type="ECO:0000256" key="13">
    <source>
        <dbReference type="ARBA" id="ARBA00023242"/>
    </source>
</evidence>
<dbReference type="GO" id="GO:0006281">
    <property type="term" value="P:DNA repair"/>
    <property type="evidence" value="ECO:0007669"/>
    <property type="project" value="UniProtKB-KW"/>
</dbReference>
<protein>
    <recommendedName>
        <fullName evidence="14">Structure-specific endonuclease subunit SLX4</fullName>
    </recommendedName>
    <alternativeName>
        <fullName evidence="16">BTB/POZ domain-containing protein 12</fullName>
    </alternativeName>
</protein>
<evidence type="ECO:0000256" key="10">
    <source>
        <dbReference type="ARBA" id="ARBA00022843"/>
    </source>
</evidence>
<evidence type="ECO:0000256" key="15">
    <source>
        <dbReference type="ARBA" id="ARBA00064578"/>
    </source>
</evidence>
<dbReference type="FunFam" id="3.30.710.10:FF:000116">
    <property type="entry name" value="SLX4 structure-specific endonuclease subunit"/>
    <property type="match status" value="1"/>
</dbReference>
<comment type="subunit">
    <text evidence="15">Forms a heterodimer with SLX1A/GIYD1. Interacts with ERCC4/XPF; catalytic subunit of the ERCC4-ERCC1 endonuclease. Interacts with MUS81; catalytic subunit of the MUS81-EME1 endonuclease. Interacts with MSH2; component of the MSH2-MSH3 mismatch repair complex. Interacts with TERF2-TERF2IP. Interacts with PLK1 and SLX4IP.</text>
</comment>
<evidence type="ECO:0000256" key="6">
    <source>
        <dbReference type="ARBA" id="ARBA00022737"/>
    </source>
</evidence>
<dbReference type="GO" id="GO:0033557">
    <property type="term" value="C:Slx1-Slx4 complex"/>
    <property type="evidence" value="ECO:0007669"/>
    <property type="project" value="InterPro"/>
</dbReference>
<sequence length="1715" mass="188158">MDEQDNDFKELWANLLGRAKKKAGDAEAAKTAQSRSKTTAAKSKLRRGKAAAKSQNHHHLPATKATNLSQDLGPKEQPLVHKEDGDAVALNTLSGSSQTTLSFHPATQPGTCSSPTSKLSLAGSKVRVAELVVERMQQFKRVAPEQLKHSTGHSSPKSAADVDFPDEGPVFDTHHLPSMEHDGALALALQQETKEEALASLEDVGLFFCQICQKDLSAMNTTRREQHVNRCLDEMEEAQMSSSSKPPVPECPICGKQFQTPLSRISHLKRCAVEMDVPPNLLLQAVQLQVSTLGDAPLQPPSNQPSRSKRKGSSKEDSKKMQKRAKIETKDEDLLVAMAMSRSLLEQEKQEQAKSVTNVKPVAKKRRKKGPTATPPLLLQDPEKARKRIQERVAMLLAEEVEFPPTPRLPTSRILEDESGKATWLLPLSKSRECFLWNISALTGPYDLESFYTAELIPPIVPWKPVQVRCSVLVLILVCPVSLVGGQTPDESKSGHEGDGRFLSHSQKDVQTLQDLVELAREGLTLTQWNLDVDHVQAAEQPGEFWQLCEPCPQVPSDSSLRLLADDFSAMVNNPHLSDVQFQVDSGEVLYAHMFVLYARCPQAVQAVHSEGFLVEEDGNAQTHRVLLSDVTGEAVCAFLRYLYAADADVPAEVGVIELFSLKHRKGRMSLMFGVRELMAKCENNTGESQVSSGVDSEDDLISVRDEKDCEDRAENFQDLLKSVWEGEDEEEEPMLSPECQKEDDNGVGEQELEEIYEFAATQRKMAQGQTEASEGTDCSICSDTEAAPGANQQTEEEEAERSESASIKEKTQNINRCRSMNAAQANSVLHNSEPQKWDVPAHGATANEGEAVRRCEGVKDSESSQVSHDGANHCEKQFSGFNGETNLNDSYEHLFSATQGDYCEPSPMKEIIREPGKAPSEQDVDVNDSLPYSNPPPKPCVPLFPAVGSSPASPKSEGKFAREHASTPKQNKKEKSFLSDEMHFQKANELDTASRKDNTISPTELPDADLNNVPVLSSPVIRTRDATARGNEEGDVIVLSSDDEVELQENSKSPESGSALKEVEVPEQLKCTNIDNNEKISTESPLSRQKGACSESKWSPNPSPQKRLGHEMSSGTDGSWLVPDTPVPSKSRSFSTQTLVTSINLLKSPRSKLSTKNLEVGNSHHEMAGNLIKVRETTLSEEHLPVETSVSGRSPPSSPAAGSFSKNSPPVSPVDPVLLSPGHTNIKSKCATISFSSKPTPPCQEQSLEDKANTSVIEVEDSEKEISVPSVSSSVLLCDEPPMPFDDCWHVEYLSPVRGNGQNSNQVSRVRTSSAKPSSWQERWESPAHGREIRGSTPLGGSPVGRRATLLSLEKSPIEACSPVGSRPSYLNSKIWDDWNGEEEEEVFPEVLPLSQRLSAAAGACQTDPLKTPEPSCQEKDKPPSTPMTPMPAYSIMETPQLKKELRRFGVRALPKRQMVLKLKEIFQYTHRDVDSDFEDEIPSSQPPLRKSAAKRPRQSKAGQAASGKRANAARAMGKRKQVATASSALPVADDDLVGSRETGCAAPKEGTKLSHHPEGAKSVSPERCSLAADGEEPMLSASQESAGSSLDGSDISFGSQSSFMNGFEACASEEEEEEEEQLPASQAAAQEEDKLEAVRCYIRSNTALYRRILFYEPIELAELHAELKQNGIKISKAKLLDFLDAHCITFTTARARKEKEQNRKGNKKRRRRY</sequence>
<feature type="region of interest" description="Disordered" evidence="18">
    <location>
        <begin position="1185"/>
        <end position="1215"/>
    </location>
</feature>
<comment type="similarity">
    <text evidence="2">Belongs to the SLX4 family.</text>
</comment>